<sequence>MDNASPETIKKEPINPDFDLNWNPRAKCPRADVHPEFRKVLNMPSDTIEFDILPFPVITIKAERVPMNAKGNASDAFADLLDVIITDRLLPYHPNAKQESHSVVGL</sequence>
<evidence type="ECO:0000313" key="1">
    <source>
        <dbReference type="EMBL" id="KAJ8119359.1"/>
    </source>
</evidence>
<comment type="caution">
    <text evidence="1">The sequence shown here is derived from an EMBL/GenBank/DDBJ whole genome shotgun (WGS) entry which is preliminary data.</text>
</comment>
<dbReference type="EMBL" id="JAPUUL010004444">
    <property type="protein sequence ID" value="KAJ8119359.1"/>
    <property type="molecule type" value="Genomic_DNA"/>
</dbReference>
<keyword evidence="2" id="KW-1185">Reference proteome</keyword>
<evidence type="ECO:0000313" key="2">
    <source>
        <dbReference type="Proteomes" id="UP001153332"/>
    </source>
</evidence>
<reference evidence="1" key="1">
    <citation type="submission" date="2022-12" db="EMBL/GenBank/DDBJ databases">
        <title>Genome Sequence of Lasiodiplodia mahajangana.</title>
        <authorList>
            <person name="Buettner E."/>
        </authorList>
    </citation>
    <scope>NUCLEOTIDE SEQUENCE</scope>
    <source>
        <strain evidence="1">VT137</strain>
    </source>
</reference>
<dbReference type="Proteomes" id="UP001153332">
    <property type="component" value="Unassembled WGS sequence"/>
</dbReference>
<name>A0ACC2IVY4_9PEZI</name>
<gene>
    <name evidence="1" type="ORF">O1611_g10627</name>
</gene>
<proteinExistence type="predicted"/>
<organism evidence="1 2">
    <name type="scientific">Lasiodiplodia mahajangana</name>
    <dbReference type="NCBI Taxonomy" id="1108764"/>
    <lineage>
        <taxon>Eukaryota</taxon>
        <taxon>Fungi</taxon>
        <taxon>Dikarya</taxon>
        <taxon>Ascomycota</taxon>
        <taxon>Pezizomycotina</taxon>
        <taxon>Dothideomycetes</taxon>
        <taxon>Dothideomycetes incertae sedis</taxon>
        <taxon>Botryosphaeriales</taxon>
        <taxon>Botryosphaeriaceae</taxon>
        <taxon>Lasiodiplodia</taxon>
    </lineage>
</organism>
<accession>A0ACC2IVY4</accession>
<protein>
    <submittedName>
        <fullName evidence="1">Uncharacterized protein</fullName>
    </submittedName>
</protein>